<evidence type="ECO:0000256" key="4">
    <source>
        <dbReference type="PROSITE-ProRule" id="PRU00723"/>
    </source>
</evidence>
<feature type="region of interest" description="Disordered" evidence="5">
    <location>
        <begin position="272"/>
        <end position="338"/>
    </location>
</feature>
<dbReference type="SUPFAM" id="SSF90229">
    <property type="entry name" value="CCCH zinc finger"/>
    <property type="match status" value="1"/>
</dbReference>
<feature type="compositionally biased region" description="Polar residues" evidence="5">
    <location>
        <begin position="76"/>
        <end position="102"/>
    </location>
</feature>
<comment type="caution">
    <text evidence="7">The sequence shown here is derived from an EMBL/GenBank/DDBJ whole genome shotgun (WGS) entry which is preliminary data.</text>
</comment>
<accession>A0A9P4GGK7</accession>
<feature type="compositionally biased region" description="Pro residues" evidence="5">
    <location>
        <begin position="966"/>
        <end position="988"/>
    </location>
</feature>
<keyword evidence="8" id="KW-1185">Reference proteome</keyword>
<feature type="compositionally biased region" description="Polar residues" evidence="5">
    <location>
        <begin position="141"/>
        <end position="151"/>
    </location>
</feature>
<feature type="domain" description="C3H1-type" evidence="6">
    <location>
        <begin position="1047"/>
        <end position="1069"/>
    </location>
</feature>
<feature type="zinc finger region" description="C3H1-type" evidence="4">
    <location>
        <begin position="1047"/>
        <end position="1069"/>
    </location>
</feature>
<dbReference type="GeneID" id="63846103"/>
<evidence type="ECO:0000256" key="1">
    <source>
        <dbReference type="ARBA" id="ARBA00022723"/>
    </source>
</evidence>
<feature type="compositionally biased region" description="Polar residues" evidence="5">
    <location>
        <begin position="1"/>
        <end position="17"/>
    </location>
</feature>
<keyword evidence="3 4" id="KW-0862">Zinc</keyword>
<feature type="region of interest" description="Disordered" evidence="5">
    <location>
        <begin position="512"/>
        <end position="598"/>
    </location>
</feature>
<keyword evidence="1 4" id="KW-0479">Metal-binding</keyword>
<dbReference type="Proteomes" id="UP000800039">
    <property type="component" value="Unassembled WGS sequence"/>
</dbReference>
<feature type="compositionally biased region" description="Polar residues" evidence="5">
    <location>
        <begin position="649"/>
        <end position="665"/>
    </location>
</feature>
<evidence type="ECO:0000256" key="5">
    <source>
        <dbReference type="SAM" id="MobiDB-lite"/>
    </source>
</evidence>
<dbReference type="OrthoDB" id="4347at2759"/>
<feature type="compositionally biased region" description="Low complexity" evidence="5">
    <location>
        <begin position="272"/>
        <end position="282"/>
    </location>
</feature>
<feature type="compositionally biased region" description="Basic and acidic residues" evidence="5">
    <location>
        <begin position="669"/>
        <end position="693"/>
    </location>
</feature>
<sequence length="1070" mass="116735">MASNHVPSDQVPMQGQNVYADPSYPNFFSSVDRYGPSSWEQLNNQTSGLAPPTSSSQSWHQGSFTQQQQQPPPFNALSQPYGSQTHGLRTASPYQYGQFGQPTSTANYAQQASNVDPSLSLDPNALRQQQQSPYQMPMRTATPQGQSGTVTPQALQHNTAQLHNIRPAASPFQIPKSTSELFSQQRAIPTPLVKPVRVPEYEIPKGRKSGGLYVLDPAALAKATKSNALNKFVTLGSEPFHLATNRTALPLYTARLSLKDLKKAGAGNKKLAKLSSSKSSLSRPFKSERKTASSPSGLTREVSDSESYTESSDDDSEYSDDEVEEQSPLPASRPEEPHAAVRYDVIKATWYPRASPVGSEKIKNSMRDIWEVLNTIQKRWRADSKAVSEAEEQKKTGELPVLKSRVASQRDLLQSALKAALELAHPDVLYHLGQIKPFLYLCYQFLANRFHSKDYDGPLAAVIFEILSRCGTLTSELLEETKVIKALVSMKKHANEKHRAFIQQVVDGAATNTKKAKANSPPGAEPTEAKGAKRPAADSGTRATSEGPVAKRPKPAESLATATKKDNVKSTTATSGSVPLKRPGEKPATAPIPVKARVNQVSNKPSGIFASLNAASKKPTAAATAPTSTKVTAPPRPTTTVATRDKKPTPTTASKPAFSFAQTMASLMKPKEQEAVPAKSEKQLPPESAEEKAKRLRKESRRHLRVTFRPDTSLVSIRYFDHAPEEDMGHEENFVRDAGDIGGEGRMFKQHKELDVDEDEDDAEMDHQPWREPSRVDFSVIPPDERQRNYMPFGGGENQPSCPEREANVRRENATLMVFYSHPSDIPSSPREPLEESTPAVTVTNFGPPPDVCLQRCPQVSVPATVPDLSNLENIFKQFANPSTSQAPAIAQPAPVENTYVQPALPTPAVDLASILSALNGQNASQPPPPAPIAMQAPVQPSMPAGLDFNAMMALIQAQAATGGALPPPPPGLPPGFPPFPFSFPPPQQDTAAAAYQPQMQQQQQQQYDQQPNGGMKRQRDDVNSNAERGQGKRHKNRSDRPHKVLACKFFQKGTCNKGDNCTYIHDLNM</sequence>
<dbReference type="InterPro" id="IPR000571">
    <property type="entry name" value="Znf_CCCH"/>
</dbReference>
<dbReference type="AlphaFoldDB" id="A0A9P4GGK7"/>
<proteinExistence type="predicted"/>
<dbReference type="InterPro" id="IPR036855">
    <property type="entry name" value="Znf_CCCH_sf"/>
</dbReference>
<evidence type="ECO:0000313" key="7">
    <source>
        <dbReference type="EMBL" id="KAF1845237.1"/>
    </source>
</evidence>
<evidence type="ECO:0000256" key="2">
    <source>
        <dbReference type="ARBA" id="ARBA00022771"/>
    </source>
</evidence>
<feature type="compositionally biased region" description="Low complexity" evidence="5">
    <location>
        <begin position="615"/>
        <end position="642"/>
    </location>
</feature>
<feature type="region of interest" description="Disordered" evidence="5">
    <location>
        <begin position="962"/>
        <end position="1041"/>
    </location>
</feature>
<feature type="compositionally biased region" description="Acidic residues" evidence="5">
    <location>
        <begin position="311"/>
        <end position="325"/>
    </location>
</feature>
<organism evidence="7 8">
    <name type="scientific">Cucurbitaria berberidis CBS 394.84</name>
    <dbReference type="NCBI Taxonomy" id="1168544"/>
    <lineage>
        <taxon>Eukaryota</taxon>
        <taxon>Fungi</taxon>
        <taxon>Dikarya</taxon>
        <taxon>Ascomycota</taxon>
        <taxon>Pezizomycotina</taxon>
        <taxon>Dothideomycetes</taxon>
        <taxon>Pleosporomycetidae</taxon>
        <taxon>Pleosporales</taxon>
        <taxon>Pleosporineae</taxon>
        <taxon>Cucurbitariaceae</taxon>
        <taxon>Cucurbitaria</taxon>
    </lineage>
</organism>
<feature type="region of interest" description="Disordered" evidence="5">
    <location>
        <begin position="615"/>
        <end position="704"/>
    </location>
</feature>
<protein>
    <recommendedName>
        <fullName evidence="6">C3H1-type domain-containing protein</fullName>
    </recommendedName>
</protein>
<dbReference type="SMART" id="SM00356">
    <property type="entry name" value="ZnF_C3H1"/>
    <property type="match status" value="1"/>
</dbReference>
<evidence type="ECO:0000259" key="6">
    <source>
        <dbReference type="PROSITE" id="PS50103"/>
    </source>
</evidence>
<name>A0A9P4GGK7_9PLEO</name>
<evidence type="ECO:0000256" key="3">
    <source>
        <dbReference type="ARBA" id="ARBA00022833"/>
    </source>
</evidence>
<dbReference type="Pfam" id="PF18345">
    <property type="entry name" value="zf_CCCH_4"/>
    <property type="match status" value="1"/>
</dbReference>
<feature type="compositionally biased region" description="Polar residues" evidence="5">
    <location>
        <begin position="38"/>
        <end position="65"/>
    </location>
</feature>
<gene>
    <name evidence="7" type="ORF">K460DRAFT_285948</name>
</gene>
<evidence type="ECO:0000313" key="8">
    <source>
        <dbReference type="Proteomes" id="UP000800039"/>
    </source>
</evidence>
<feature type="region of interest" description="Disordered" evidence="5">
    <location>
        <begin position="1"/>
        <end position="102"/>
    </location>
</feature>
<feature type="region of interest" description="Disordered" evidence="5">
    <location>
        <begin position="128"/>
        <end position="151"/>
    </location>
</feature>
<dbReference type="GO" id="GO:0008270">
    <property type="term" value="F:zinc ion binding"/>
    <property type="evidence" value="ECO:0007669"/>
    <property type="project" value="UniProtKB-KW"/>
</dbReference>
<dbReference type="PROSITE" id="PS50103">
    <property type="entry name" value="ZF_C3H1"/>
    <property type="match status" value="1"/>
</dbReference>
<dbReference type="RefSeq" id="XP_040787800.1">
    <property type="nucleotide sequence ID" value="XM_040928851.1"/>
</dbReference>
<feature type="compositionally biased region" description="Low complexity" evidence="5">
    <location>
        <begin position="992"/>
        <end position="1012"/>
    </location>
</feature>
<feature type="compositionally biased region" description="Basic residues" evidence="5">
    <location>
        <begin position="694"/>
        <end position="704"/>
    </location>
</feature>
<dbReference type="Gene3D" id="4.10.1000.10">
    <property type="entry name" value="Zinc finger, CCCH-type"/>
    <property type="match status" value="1"/>
</dbReference>
<dbReference type="EMBL" id="ML976616">
    <property type="protein sequence ID" value="KAF1845237.1"/>
    <property type="molecule type" value="Genomic_DNA"/>
</dbReference>
<keyword evidence="2 4" id="KW-0863">Zinc-finger</keyword>
<reference evidence="7" key="1">
    <citation type="submission" date="2020-01" db="EMBL/GenBank/DDBJ databases">
        <authorList>
            <consortium name="DOE Joint Genome Institute"/>
            <person name="Haridas S."/>
            <person name="Albert R."/>
            <person name="Binder M."/>
            <person name="Bloem J."/>
            <person name="Labutti K."/>
            <person name="Salamov A."/>
            <person name="Andreopoulos B."/>
            <person name="Baker S.E."/>
            <person name="Barry K."/>
            <person name="Bills G."/>
            <person name="Bluhm B.H."/>
            <person name="Cannon C."/>
            <person name="Castanera R."/>
            <person name="Culley D.E."/>
            <person name="Daum C."/>
            <person name="Ezra D."/>
            <person name="Gonzalez J.B."/>
            <person name="Henrissat B."/>
            <person name="Kuo A."/>
            <person name="Liang C."/>
            <person name="Lipzen A."/>
            <person name="Lutzoni F."/>
            <person name="Magnuson J."/>
            <person name="Mondo S."/>
            <person name="Nolan M."/>
            <person name="Ohm R."/>
            <person name="Pangilinan J."/>
            <person name="Park H.-J."/>
            <person name="Ramirez L."/>
            <person name="Alfaro M."/>
            <person name="Sun H."/>
            <person name="Tritt A."/>
            <person name="Yoshinaga Y."/>
            <person name="Zwiers L.-H."/>
            <person name="Turgeon B.G."/>
            <person name="Goodwin S.B."/>
            <person name="Spatafora J.W."/>
            <person name="Crous P.W."/>
            <person name="Grigoriev I.V."/>
        </authorList>
    </citation>
    <scope>NUCLEOTIDE SEQUENCE</scope>
    <source>
        <strain evidence="7">CBS 394.84</strain>
    </source>
</reference>